<name>A0A9P7DMQ5_9AGAM</name>
<dbReference type="AlphaFoldDB" id="A0A9P7DMQ5"/>
<feature type="region of interest" description="Disordered" evidence="1">
    <location>
        <begin position="781"/>
        <end position="802"/>
    </location>
</feature>
<dbReference type="OrthoDB" id="2682105at2759"/>
<proteinExistence type="predicted"/>
<comment type="caution">
    <text evidence="2">The sequence shown here is derived from an EMBL/GenBank/DDBJ whole genome shotgun (WGS) entry which is preliminary data.</text>
</comment>
<evidence type="ECO:0000313" key="3">
    <source>
        <dbReference type="Proteomes" id="UP000719766"/>
    </source>
</evidence>
<accession>A0A9P7DMQ5</accession>
<gene>
    <name evidence="2" type="ORF">HD556DRAFT_1206501</name>
</gene>
<protein>
    <submittedName>
        <fullName evidence="2">Uncharacterized protein</fullName>
    </submittedName>
</protein>
<dbReference type="Proteomes" id="UP000719766">
    <property type="component" value="Unassembled WGS sequence"/>
</dbReference>
<keyword evidence="3" id="KW-1185">Reference proteome</keyword>
<organism evidence="2 3">
    <name type="scientific">Suillus plorans</name>
    <dbReference type="NCBI Taxonomy" id="116603"/>
    <lineage>
        <taxon>Eukaryota</taxon>
        <taxon>Fungi</taxon>
        <taxon>Dikarya</taxon>
        <taxon>Basidiomycota</taxon>
        <taxon>Agaricomycotina</taxon>
        <taxon>Agaricomycetes</taxon>
        <taxon>Agaricomycetidae</taxon>
        <taxon>Boletales</taxon>
        <taxon>Suillineae</taxon>
        <taxon>Suillaceae</taxon>
        <taxon>Suillus</taxon>
    </lineage>
</organism>
<dbReference type="RefSeq" id="XP_041163339.1">
    <property type="nucleotide sequence ID" value="XM_041296485.1"/>
</dbReference>
<reference evidence="2" key="1">
    <citation type="journal article" date="2020" name="New Phytol.">
        <title>Comparative genomics reveals dynamic genome evolution in host specialist ectomycorrhizal fungi.</title>
        <authorList>
            <person name="Lofgren L.A."/>
            <person name="Nguyen N.H."/>
            <person name="Vilgalys R."/>
            <person name="Ruytinx J."/>
            <person name="Liao H.L."/>
            <person name="Branco S."/>
            <person name="Kuo A."/>
            <person name="LaButti K."/>
            <person name="Lipzen A."/>
            <person name="Andreopoulos W."/>
            <person name="Pangilinan J."/>
            <person name="Riley R."/>
            <person name="Hundley H."/>
            <person name="Na H."/>
            <person name="Barry K."/>
            <person name="Grigoriev I.V."/>
            <person name="Stajich J.E."/>
            <person name="Kennedy P.G."/>
        </authorList>
    </citation>
    <scope>NUCLEOTIDE SEQUENCE</scope>
    <source>
        <strain evidence="2">S12</strain>
    </source>
</reference>
<sequence length="802" mass="88814">MNSWSNSNLNVLPSFSGTQHLLKNVTKPPELLALPDISERWISAMIAMSAHNMHRNGNHLDSDLGFHPLTVEHYSTGIFEGISEAEKRNAGEDQRFHLTCIRHIIYDLCTLLDRLSGGSTIVLHHPGATAPQTDLTLANLTAKVYIDPKVLHDHPSLHIVAAELVQTFIQHWARPVAQAFRDRRISRGWRQISTHTQVPTPIPRSDPQALVPLPVDMPSACSFEFIGRHPGSLEQILSSHTVHSHFPNAITTGQLQVIKWSLKPISSFNQSSAPSISSAESDSRSQCSTAHIIDQSASANITDIVIYAESLPPSARLGLPIGSRPISPTVRSRVWDPSSPQHATSSDNILASPVRARGVHRSNAFDFASVSPPISSTPRRLRSFGDNTKNVLRRLGILDTFHEVCRSISLSHLDDAWGAELAKMKEFDIGALEAEEIALAMHYDSPKLTRNERAIVTERRRQERSDEDAAIAEVLEYIENKATELATRFRRTPRRYLEHFYIGSALRRKKHIKTSAWSVFMHFKGKDINKDRDSGKRDNIQQLVKNANNYHSLTAEERAQLVTAFDEEKNAARVKPPNLSVKTSNGECSSSFAAVVDELEALKQRIGTEALVILVRGGCNLNLQPKVHFTCAAAEQFLRTATRKDPMEFACKLEGYILSGAKQTIRSGMQAGLSKCLIDFVPHTVLTYCAVQITGKTNINFEYLRYEAAVVQEHLVKVVGWNHKDWANPSDLKGGIEALETLASAVKAKTCKFVKITASQAEERLLRIAAGEVLTPNFDKDSTDIQVTSPAPSRSSAPSATT</sequence>
<evidence type="ECO:0000256" key="1">
    <source>
        <dbReference type="SAM" id="MobiDB-lite"/>
    </source>
</evidence>
<feature type="compositionally biased region" description="Low complexity" evidence="1">
    <location>
        <begin position="788"/>
        <end position="802"/>
    </location>
</feature>
<dbReference type="EMBL" id="JABBWE010000013">
    <property type="protein sequence ID" value="KAG1798653.1"/>
    <property type="molecule type" value="Genomic_DNA"/>
</dbReference>
<evidence type="ECO:0000313" key="2">
    <source>
        <dbReference type="EMBL" id="KAG1798653.1"/>
    </source>
</evidence>
<feature type="non-terminal residue" evidence="2">
    <location>
        <position position="802"/>
    </location>
</feature>
<dbReference type="GeneID" id="64590249"/>